<proteinExistence type="inferred from homology"/>
<dbReference type="PANTHER" id="PTHR30532">
    <property type="entry name" value="IRON III DICITRATE-BINDING PERIPLASMIC PROTEIN"/>
    <property type="match status" value="1"/>
</dbReference>
<evidence type="ECO:0000259" key="6">
    <source>
        <dbReference type="PROSITE" id="PS50983"/>
    </source>
</evidence>
<comment type="similarity">
    <text evidence="2">Belongs to the bacterial solute-binding protein 8 family.</text>
</comment>
<dbReference type="RefSeq" id="WP_090715481.1">
    <property type="nucleotide sequence ID" value="NZ_CBCSKY010000024.1"/>
</dbReference>
<dbReference type="PROSITE" id="PS50983">
    <property type="entry name" value="FE_B12_PBP"/>
    <property type="match status" value="1"/>
</dbReference>
<evidence type="ECO:0000313" key="7">
    <source>
        <dbReference type="EMBL" id="SDJ44704.1"/>
    </source>
</evidence>
<protein>
    <submittedName>
        <fullName evidence="7">Iron complex transport system substrate-binding protein</fullName>
    </submittedName>
</protein>
<evidence type="ECO:0000256" key="4">
    <source>
        <dbReference type="ARBA" id="ARBA00022729"/>
    </source>
</evidence>
<evidence type="ECO:0000256" key="3">
    <source>
        <dbReference type="ARBA" id="ARBA00022448"/>
    </source>
</evidence>
<dbReference type="PROSITE" id="PS51257">
    <property type="entry name" value="PROKAR_LIPOPROTEIN"/>
    <property type="match status" value="1"/>
</dbReference>
<organism evidence="7 8">
    <name type="scientific">Paenibacillus typhae</name>
    <dbReference type="NCBI Taxonomy" id="1174501"/>
    <lineage>
        <taxon>Bacteria</taxon>
        <taxon>Bacillati</taxon>
        <taxon>Bacillota</taxon>
        <taxon>Bacilli</taxon>
        <taxon>Bacillales</taxon>
        <taxon>Paenibacillaceae</taxon>
        <taxon>Paenibacillus</taxon>
    </lineage>
</organism>
<name>A0A1G8TTJ4_9BACL</name>
<reference evidence="8" key="1">
    <citation type="submission" date="2016-10" db="EMBL/GenBank/DDBJ databases">
        <authorList>
            <person name="Varghese N."/>
            <person name="Submissions S."/>
        </authorList>
    </citation>
    <scope>NUCLEOTIDE SEQUENCE [LARGE SCALE GENOMIC DNA]</scope>
    <source>
        <strain evidence="8">CGMCC 1.11012</strain>
    </source>
</reference>
<evidence type="ECO:0000256" key="2">
    <source>
        <dbReference type="ARBA" id="ARBA00008814"/>
    </source>
</evidence>
<dbReference type="SUPFAM" id="SSF53807">
    <property type="entry name" value="Helical backbone' metal receptor"/>
    <property type="match status" value="1"/>
</dbReference>
<evidence type="ECO:0000313" key="8">
    <source>
        <dbReference type="Proteomes" id="UP000199050"/>
    </source>
</evidence>
<comment type="subcellular location">
    <subcellularLocation>
        <location evidence="1">Cell envelope</location>
    </subcellularLocation>
</comment>
<evidence type="ECO:0000256" key="5">
    <source>
        <dbReference type="SAM" id="SignalP"/>
    </source>
</evidence>
<dbReference type="STRING" id="1174501.SAMN05216192_11771"/>
<sequence>MLKKARQPLAVLCVIFLMSALLLACGNNNAQTETGNAADTASNTAASAAPSPGASADAGTAAAAGTQSYTDYIGHTVEIPVTPERIIYSGETYGDLVALGVQAVGYPLSMGDGQIFEEKLAGVEDVGFPINLEKTLELQPDLIIYAGTDEADFEALSKIAPTVIFNTFARLEERMTELGVLLGKKQEAESWLAQYKTSETAMWEQLKAAGMKEGETASVFTYYPGDRLFVMAATGLSQVLYAEVGFKAPAPIQTLLDEGTGFLEISMEVISQYAGDRIFILTPVADEAKQSTNAMLQSEIWKSLPAVKNGYVYTQDIMKTSADASTREWLLTELPRLMGGK</sequence>
<dbReference type="Gene3D" id="3.40.50.1980">
    <property type="entry name" value="Nitrogenase molybdenum iron protein domain"/>
    <property type="match status" value="2"/>
</dbReference>
<dbReference type="EMBL" id="FNDX01000017">
    <property type="protein sequence ID" value="SDJ44704.1"/>
    <property type="molecule type" value="Genomic_DNA"/>
</dbReference>
<feature type="domain" description="Fe/B12 periplasmic-binding" evidence="6">
    <location>
        <begin position="84"/>
        <end position="341"/>
    </location>
</feature>
<dbReference type="Proteomes" id="UP000199050">
    <property type="component" value="Unassembled WGS sequence"/>
</dbReference>
<dbReference type="OrthoDB" id="2660924at2"/>
<feature type="signal peptide" evidence="5">
    <location>
        <begin position="1"/>
        <end position="24"/>
    </location>
</feature>
<dbReference type="Pfam" id="PF01497">
    <property type="entry name" value="Peripla_BP_2"/>
    <property type="match status" value="1"/>
</dbReference>
<keyword evidence="8" id="KW-1185">Reference proteome</keyword>
<dbReference type="PANTHER" id="PTHR30532:SF26">
    <property type="entry name" value="IRON(3+)-HYDROXAMATE-BINDING PROTEIN FHUD"/>
    <property type="match status" value="1"/>
</dbReference>
<dbReference type="AlphaFoldDB" id="A0A1G8TTJ4"/>
<dbReference type="GO" id="GO:1901678">
    <property type="term" value="P:iron coordination entity transport"/>
    <property type="evidence" value="ECO:0007669"/>
    <property type="project" value="UniProtKB-ARBA"/>
</dbReference>
<keyword evidence="4 5" id="KW-0732">Signal</keyword>
<accession>A0A1G8TTJ4</accession>
<dbReference type="GO" id="GO:0030288">
    <property type="term" value="C:outer membrane-bounded periplasmic space"/>
    <property type="evidence" value="ECO:0007669"/>
    <property type="project" value="TreeGrafter"/>
</dbReference>
<keyword evidence="3" id="KW-0813">Transport</keyword>
<dbReference type="InterPro" id="IPR051313">
    <property type="entry name" value="Bact_iron-sidero_bind"/>
</dbReference>
<gene>
    <name evidence="7" type="ORF">SAMN05216192_11771</name>
</gene>
<feature type="chain" id="PRO_5038947481" evidence="5">
    <location>
        <begin position="25"/>
        <end position="341"/>
    </location>
</feature>
<dbReference type="InterPro" id="IPR002491">
    <property type="entry name" value="ABC_transptr_periplasmic_BD"/>
</dbReference>
<evidence type="ECO:0000256" key="1">
    <source>
        <dbReference type="ARBA" id="ARBA00004196"/>
    </source>
</evidence>